<dbReference type="WBParaSite" id="EgrG_000364300">
    <property type="protein sequence ID" value="EgrG_000364300"/>
    <property type="gene ID" value="EgrG_000364300"/>
</dbReference>
<dbReference type="PANTHER" id="PTHR15607">
    <property type="entry name" value="SYNAPTONEMAL COMPLEX PROTEIN-RELATED"/>
    <property type="match status" value="1"/>
</dbReference>
<evidence type="ECO:0000313" key="3">
    <source>
        <dbReference type="WBParaSite" id="EgrG_000364300"/>
    </source>
</evidence>
<dbReference type="AlphaFoldDB" id="A0A068WXQ3"/>
<proteinExistence type="predicted"/>
<accession>A0A068WXQ3</accession>
<name>A0A068WXQ3_ECHGR</name>
<dbReference type="OrthoDB" id="6269305at2759"/>
<evidence type="ECO:0000313" key="2">
    <source>
        <dbReference type="Proteomes" id="UP000492820"/>
    </source>
</evidence>
<sequence>MEAWISLLTLDSQTSSQVVAEENLREISKVLPSATKVELFLKPNIHGIYTSLASNMRSLGDYDTQTQLLEFLLHVIPAARRKDFVEEYLHRGLSEPFCSIIGQQFELAARRFLNMLNPVDPVTQTVFSIPCISVRLCGHELLFHLAVFCIYCLITPHSQLSSASRPNLS</sequence>
<dbReference type="Proteomes" id="UP000492820">
    <property type="component" value="Unassembled WGS sequence"/>
</dbReference>
<reference evidence="3" key="3">
    <citation type="submission" date="2020-10" db="UniProtKB">
        <authorList>
            <consortium name="WormBaseParasite"/>
        </authorList>
    </citation>
    <scope>IDENTIFICATION</scope>
</reference>
<dbReference type="InterPro" id="IPR024835">
    <property type="entry name" value="SYCP2-like"/>
</dbReference>
<dbReference type="PANTHER" id="PTHR15607:SF18">
    <property type="entry name" value="SYNAPTONEMAL COMPLEX PROTEIN 2-LIKE ISOFORM X1"/>
    <property type="match status" value="1"/>
</dbReference>
<reference evidence="1" key="2">
    <citation type="submission" date="2014-06" db="EMBL/GenBank/DDBJ databases">
        <authorList>
            <person name="Aslett M."/>
        </authorList>
    </citation>
    <scope>NUCLEOTIDE SEQUENCE</scope>
</reference>
<gene>
    <name evidence="1" type="ORF">EgrG_000364300</name>
</gene>
<evidence type="ECO:0000313" key="1">
    <source>
        <dbReference type="EMBL" id="CDS22439.1"/>
    </source>
</evidence>
<organism evidence="1">
    <name type="scientific">Echinococcus granulosus</name>
    <name type="common">Hydatid tapeworm</name>
    <dbReference type="NCBI Taxonomy" id="6210"/>
    <lineage>
        <taxon>Eukaryota</taxon>
        <taxon>Metazoa</taxon>
        <taxon>Spiralia</taxon>
        <taxon>Lophotrochozoa</taxon>
        <taxon>Platyhelminthes</taxon>
        <taxon>Cestoda</taxon>
        <taxon>Eucestoda</taxon>
        <taxon>Cyclophyllidea</taxon>
        <taxon>Taeniidae</taxon>
        <taxon>Echinococcus</taxon>
        <taxon>Echinococcus granulosus group</taxon>
    </lineage>
</organism>
<reference evidence="1 2" key="1">
    <citation type="journal article" date="2013" name="Nature">
        <title>The genomes of four tapeworm species reveal adaptations to parasitism.</title>
        <authorList>
            <person name="Tsai I.J."/>
            <person name="Zarowiecki M."/>
            <person name="Holroyd N."/>
            <person name="Garciarrubio A."/>
            <person name="Sanchez-Flores A."/>
            <person name="Brooks K.L."/>
            <person name="Tracey A."/>
            <person name="Bobes R.J."/>
            <person name="Fragoso G."/>
            <person name="Sciutto E."/>
            <person name="Aslett M."/>
            <person name="Beasley H."/>
            <person name="Bennett H.M."/>
            <person name="Cai J."/>
            <person name="Camicia F."/>
            <person name="Clark R."/>
            <person name="Cucher M."/>
            <person name="De Silva N."/>
            <person name="Day T.A."/>
            <person name="Deplazes P."/>
            <person name="Estrada K."/>
            <person name="Fernandez C."/>
            <person name="Holland P.W."/>
            <person name="Hou J."/>
            <person name="Hu S."/>
            <person name="Huckvale T."/>
            <person name="Hung S.S."/>
            <person name="Kamenetzky L."/>
            <person name="Keane J.A."/>
            <person name="Kiss F."/>
            <person name="Koziol U."/>
            <person name="Lambert O."/>
            <person name="Liu K."/>
            <person name="Luo X."/>
            <person name="Luo Y."/>
            <person name="Macchiaroli N."/>
            <person name="Nichol S."/>
            <person name="Paps J."/>
            <person name="Parkinson J."/>
            <person name="Pouchkina-Stantcheva N."/>
            <person name="Riddiford N."/>
            <person name="Rosenzvit M."/>
            <person name="Salinas G."/>
            <person name="Wasmuth J.D."/>
            <person name="Zamanian M."/>
            <person name="Zheng Y."/>
            <person name="Cai X."/>
            <person name="Soberon X."/>
            <person name="Olson P.D."/>
            <person name="Laclette J.P."/>
            <person name="Brehm K."/>
            <person name="Berriman M."/>
            <person name="Garciarrubio A."/>
            <person name="Bobes R.J."/>
            <person name="Fragoso G."/>
            <person name="Sanchez-Flores A."/>
            <person name="Estrada K."/>
            <person name="Cevallos M.A."/>
            <person name="Morett E."/>
            <person name="Gonzalez V."/>
            <person name="Portillo T."/>
            <person name="Ochoa-Leyva A."/>
            <person name="Jose M.V."/>
            <person name="Sciutto E."/>
            <person name="Landa A."/>
            <person name="Jimenez L."/>
            <person name="Valdes V."/>
            <person name="Carrero J.C."/>
            <person name="Larralde C."/>
            <person name="Morales-Montor J."/>
            <person name="Limon-Lason J."/>
            <person name="Soberon X."/>
            <person name="Laclette J.P."/>
        </authorList>
    </citation>
    <scope>NUCLEOTIDE SEQUENCE [LARGE SCALE GENOMIC DNA]</scope>
</reference>
<protein>
    <submittedName>
        <fullName evidence="1 3">Synaptonemal complex protein 2</fullName>
    </submittedName>
</protein>
<dbReference type="EMBL" id="LK028586">
    <property type="protein sequence ID" value="CDS22439.1"/>
    <property type="molecule type" value="Genomic_DNA"/>
</dbReference>